<dbReference type="InterPro" id="IPR003953">
    <property type="entry name" value="FAD-dep_OxRdtase_2_FAD-bd"/>
</dbReference>
<reference evidence="8" key="1">
    <citation type="journal article" date="2016" name="Genome Announc.">
        <title>Complete genome sequence of Alkaliphilus metalliredigens strain QYMF, an alkaliphilic and metal-reducing bacterium isolated from borax-contaminated leachate ponds.</title>
        <authorList>
            <person name="Hwang C."/>
            <person name="Copeland A."/>
            <person name="Lucas S."/>
            <person name="Lapidus A."/>
            <person name="Barry K."/>
            <person name="Detter J.C."/>
            <person name="Glavina Del Rio T."/>
            <person name="Hammon N."/>
            <person name="Israni S."/>
            <person name="Dalin E."/>
            <person name="Tice H."/>
            <person name="Pitluck S."/>
            <person name="Chertkov O."/>
            <person name="Brettin T."/>
            <person name="Bruce D."/>
            <person name="Han C."/>
            <person name="Schmutz J."/>
            <person name="Larimer F."/>
            <person name="Land M.L."/>
            <person name="Hauser L."/>
            <person name="Kyrpides N."/>
            <person name="Mikhailova N."/>
            <person name="Ye Q."/>
            <person name="Zhou J."/>
            <person name="Richardson P."/>
            <person name="Fields M.W."/>
        </authorList>
    </citation>
    <scope>NUCLEOTIDE SEQUENCE [LARGE SCALE GENOMIC DNA]</scope>
    <source>
        <strain evidence="8">QYMF</strain>
    </source>
</reference>
<evidence type="ECO:0000313" key="7">
    <source>
        <dbReference type="EMBL" id="ABR47548.1"/>
    </source>
</evidence>
<dbReference type="SUPFAM" id="SSF51905">
    <property type="entry name" value="FAD/NAD(P)-binding domain"/>
    <property type="match status" value="1"/>
</dbReference>
<dbReference type="InterPro" id="IPR050315">
    <property type="entry name" value="FAD-oxidoreductase_2"/>
</dbReference>
<evidence type="ECO:0000256" key="5">
    <source>
        <dbReference type="RuleBase" id="RU366062"/>
    </source>
</evidence>
<dbReference type="Pfam" id="PF00890">
    <property type="entry name" value="FAD_binding_2"/>
    <property type="match status" value="1"/>
</dbReference>
<keyword evidence="8" id="KW-1185">Reference proteome</keyword>
<keyword evidence="5" id="KW-0732">Signal</keyword>
<dbReference type="KEGG" id="amt:Amet_1348"/>
<sequence>MKQHKKLLGITVVIMLIISLLTGCAGDAPADTEEPQGVADIQTDVVIIGSGGAGLAAAIEAHDAGKEVIVLEKMPMVGGNTLRATGGLNAAGTSVQAELGIEDSVEVHYEDTMTGGYDMNNPELVQIFTENASDAVEWLLELGGDFNDVGRLGGSTNNRSHRPSGGAAVGPELVRTLRAAVEARDIEIMIETTAIEILSEDGKIGGVVAMNKDGQEFTVAASAVILATGGFGANSTMLVEWDSALEGFGTTNQPGATGDGITMAAAIGAGLVDMEEIQTHPTAVPSNGSMITEAVRGNGAILINKDGQRFVNELATRDVVSEAMLAQEGEIGLLFFGDDIRESLSAIEGYIKQGIVTEGSSIEELAGKLGIDAETLQGTVDTYNGLVDSGVDAEFGRDDMPRGIEEGNVYVIEVGPAVHHTMGGVRINGSAQVLNADGEVIQGLFAAGEAVGGIHGGNRLGGNALADIIVFGRVAGQSAADL</sequence>
<dbReference type="PANTHER" id="PTHR43400">
    <property type="entry name" value="FUMARATE REDUCTASE"/>
    <property type="match status" value="1"/>
</dbReference>
<dbReference type="Gene3D" id="3.90.700.10">
    <property type="entry name" value="Succinate dehydrogenase/fumarate reductase flavoprotein, catalytic domain"/>
    <property type="match status" value="1"/>
</dbReference>
<dbReference type="eggNOG" id="COG1053">
    <property type="taxonomic scope" value="Bacteria"/>
</dbReference>
<dbReference type="NCBIfam" id="TIGR01813">
    <property type="entry name" value="flavo_cyto_c"/>
    <property type="match status" value="1"/>
</dbReference>
<name>A6TMY0_ALKMQ</name>
<dbReference type="InterPro" id="IPR036188">
    <property type="entry name" value="FAD/NAD-bd_sf"/>
</dbReference>
<evidence type="ECO:0000256" key="1">
    <source>
        <dbReference type="ARBA" id="ARBA00001974"/>
    </source>
</evidence>
<dbReference type="InterPro" id="IPR027477">
    <property type="entry name" value="Succ_DH/fumarate_Rdtase_cat_sf"/>
</dbReference>
<gene>
    <name evidence="7" type="ordered locus">Amet_1348</name>
</gene>
<comment type="similarity">
    <text evidence="5">Belongs to the FAD-dependent oxidoreductase 2 family. FRD/SDH subfamily.</text>
</comment>
<dbReference type="GO" id="GO:0033765">
    <property type="term" value="F:steroid dehydrogenase activity, acting on the CH-CH group of donors"/>
    <property type="evidence" value="ECO:0007669"/>
    <property type="project" value="UniProtKB-ARBA"/>
</dbReference>
<organism evidence="7 8">
    <name type="scientific">Alkaliphilus metalliredigens (strain QYMF)</name>
    <dbReference type="NCBI Taxonomy" id="293826"/>
    <lineage>
        <taxon>Bacteria</taxon>
        <taxon>Bacillati</taxon>
        <taxon>Bacillota</taxon>
        <taxon>Clostridia</taxon>
        <taxon>Peptostreptococcales</taxon>
        <taxon>Natronincolaceae</taxon>
        <taxon>Alkaliphilus</taxon>
    </lineage>
</organism>
<proteinExistence type="inferred from homology"/>
<dbReference type="AlphaFoldDB" id="A6TMY0"/>
<accession>A6TMY0</accession>
<evidence type="ECO:0000313" key="8">
    <source>
        <dbReference type="Proteomes" id="UP000001572"/>
    </source>
</evidence>
<dbReference type="EMBL" id="CP000724">
    <property type="protein sequence ID" value="ABR47548.1"/>
    <property type="molecule type" value="Genomic_DNA"/>
</dbReference>
<evidence type="ECO:0000256" key="2">
    <source>
        <dbReference type="ARBA" id="ARBA00022630"/>
    </source>
</evidence>
<dbReference type="PANTHER" id="PTHR43400:SF7">
    <property type="entry name" value="FAD-DEPENDENT OXIDOREDUCTASE 2 FAD BINDING DOMAIN-CONTAINING PROTEIN"/>
    <property type="match status" value="1"/>
</dbReference>
<protein>
    <submittedName>
        <fullName evidence="7">Flavocytochrome c</fullName>
        <ecNumber evidence="7">1.3.99.1</ecNumber>
    </submittedName>
</protein>
<keyword evidence="4 5" id="KW-0560">Oxidoreductase</keyword>
<dbReference type="GO" id="GO:0010181">
    <property type="term" value="F:FMN binding"/>
    <property type="evidence" value="ECO:0007669"/>
    <property type="project" value="InterPro"/>
</dbReference>
<dbReference type="RefSeq" id="WP_012062589.1">
    <property type="nucleotide sequence ID" value="NC_009633.1"/>
</dbReference>
<dbReference type="Proteomes" id="UP000001572">
    <property type="component" value="Chromosome"/>
</dbReference>
<feature type="domain" description="FAD-dependent oxidoreductase 2 FAD-binding" evidence="6">
    <location>
        <begin position="44"/>
        <end position="465"/>
    </location>
</feature>
<feature type="signal peptide" evidence="5">
    <location>
        <begin position="1"/>
        <end position="30"/>
    </location>
</feature>
<dbReference type="PROSITE" id="PS51257">
    <property type="entry name" value="PROKAR_LIPOPROTEIN"/>
    <property type="match status" value="1"/>
</dbReference>
<evidence type="ECO:0000256" key="4">
    <source>
        <dbReference type="ARBA" id="ARBA00023002"/>
    </source>
</evidence>
<dbReference type="InterPro" id="IPR010960">
    <property type="entry name" value="Flavocytochrome_c"/>
</dbReference>
<comment type="cofactor">
    <cofactor evidence="1">
        <name>FAD</name>
        <dbReference type="ChEBI" id="CHEBI:57692"/>
    </cofactor>
</comment>
<dbReference type="EC" id="1.3.99.1" evidence="7"/>
<evidence type="ECO:0000259" key="6">
    <source>
        <dbReference type="Pfam" id="PF00890"/>
    </source>
</evidence>
<keyword evidence="2 5" id="KW-0285">Flavoprotein</keyword>
<dbReference type="PRINTS" id="PR00368">
    <property type="entry name" value="FADPNR"/>
</dbReference>
<dbReference type="FunFam" id="3.90.700.10:FF:000007">
    <property type="entry name" value="NADH-dependent fumarate reductase"/>
    <property type="match status" value="1"/>
</dbReference>
<feature type="chain" id="PRO_5022251440" evidence="5">
    <location>
        <begin position="31"/>
        <end position="482"/>
    </location>
</feature>
<keyword evidence="3 5" id="KW-0274">FAD</keyword>
<dbReference type="OrthoDB" id="9806724at2"/>
<dbReference type="HOGENOM" id="CLU_011398_4_5_9"/>
<dbReference type="Gene3D" id="3.50.50.60">
    <property type="entry name" value="FAD/NAD(P)-binding domain"/>
    <property type="match status" value="1"/>
</dbReference>
<evidence type="ECO:0000256" key="3">
    <source>
        <dbReference type="ARBA" id="ARBA00022827"/>
    </source>
</evidence>
<dbReference type="STRING" id="293826.Amet_1348"/>
<dbReference type="SUPFAM" id="SSF56425">
    <property type="entry name" value="Succinate dehydrogenase/fumarate reductase flavoprotein, catalytic domain"/>
    <property type="match status" value="1"/>
</dbReference>
<dbReference type="PRINTS" id="PR00411">
    <property type="entry name" value="PNDRDTASEI"/>
</dbReference>